<reference evidence="1 2" key="1">
    <citation type="submission" date="2014-04" db="EMBL/GenBank/DDBJ databases">
        <authorList>
            <consortium name="DOE Joint Genome Institute"/>
            <person name="Kuo A."/>
            <person name="Kohler A."/>
            <person name="Nagy L.G."/>
            <person name="Floudas D."/>
            <person name="Copeland A."/>
            <person name="Barry K.W."/>
            <person name="Cichocki N."/>
            <person name="Veneault-Fourrey C."/>
            <person name="LaButti K."/>
            <person name="Lindquist E.A."/>
            <person name="Lipzen A."/>
            <person name="Lundell T."/>
            <person name="Morin E."/>
            <person name="Murat C."/>
            <person name="Sun H."/>
            <person name="Tunlid A."/>
            <person name="Henrissat B."/>
            <person name="Grigoriev I.V."/>
            <person name="Hibbett D.S."/>
            <person name="Martin F."/>
            <person name="Nordberg H.P."/>
            <person name="Cantor M.N."/>
            <person name="Hua S.X."/>
        </authorList>
    </citation>
    <scope>NUCLEOTIDE SEQUENCE [LARGE SCALE GENOMIC DNA]</scope>
    <source>
        <strain evidence="1 2">Foug A</strain>
    </source>
</reference>
<dbReference type="EMBL" id="KN822095">
    <property type="protein sequence ID" value="KIM57845.1"/>
    <property type="molecule type" value="Genomic_DNA"/>
</dbReference>
<dbReference type="AlphaFoldDB" id="A0A0C3DAS7"/>
<evidence type="ECO:0000313" key="2">
    <source>
        <dbReference type="Proteomes" id="UP000053989"/>
    </source>
</evidence>
<dbReference type="Proteomes" id="UP000053989">
    <property type="component" value="Unassembled WGS sequence"/>
</dbReference>
<organism evidence="1 2">
    <name type="scientific">Scleroderma citrinum Foug A</name>
    <dbReference type="NCBI Taxonomy" id="1036808"/>
    <lineage>
        <taxon>Eukaryota</taxon>
        <taxon>Fungi</taxon>
        <taxon>Dikarya</taxon>
        <taxon>Basidiomycota</taxon>
        <taxon>Agaricomycotina</taxon>
        <taxon>Agaricomycetes</taxon>
        <taxon>Agaricomycetidae</taxon>
        <taxon>Boletales</taxon>
        <taxon>Sclerodermatineae</taxon>
        <taxon>Sclerodermataceae</taxon>
        <taxon>Scleroderma</taxon>
    </lineage>
</organism>
<accession>A0A0C3DAS7</accession>
<name>A0A0C3DAS7_9AGAM</name>
<reference evidence="2" key="2">
    <citation type="submission" date="2015-01" db="EMBL/GenBank/DDBJ databases">
        <title>Evolutionary Origins and Diversification of the Mycorrhizal Mutualists.</title>
        <authorList>
            <consortium name="DOE Joint Genome Institute"/>
            <consortium name="Mycorrhizal Genomics Consortium"/>
            <person name="Kohler A."/>
            <person name="Kuo A."/>
            <person name="Nagy L.G."/>
            <person name="Floudas D."/>
            <person name="Copeland A."/>
            <person name="Barry K.W."/>
            <person name="Cichocki N."/>
            <person name="Veneault-Fourrey C."/>
            <person name="LaButti K."/>
            <person name="Lindquist E.A."/>
            <person name="Lipzen A."/>
            <person name="Lundell T."/>
            <person name="Morin E."/>
            <person name="Murat C."/>
            <person name="Riley R."/>
            <person name="Ohm R."/>
            <person name="Sun H."/>
            <person name="Tunlid A."/>
            <person name="Henrissat B."/>
            <person name="Grigoriev I.V."/>
            <person name="Hibbett D.S."/>
            <person name="Martin F."/>
        </authorList>
    </citation>
    <scope>NUCLEOTIDE SEQUENCE [LARGE SCALE GENOMIC DNA]</scope>
    <source>
        <strain evidence="2">Foug A</strain>
    </source>
</reference>
<keyword evidence="2" id="KW-1185">Reference proteome</keyword>
<evidence type="ECO:0000313" key="1">
    <source>
        <dbReference type="EMBL" id="KIM57845.1"/>
    </source>
</evidence>
<proteinExistence type="predicted"/>
<sequence>MYYFNSNVSNLSPGWYTLKVDGVPVIVQGTNVVTKGGASPTVGPVTLELTLW</sequence>
<dbReference type="InParanoid" id="A0A0C3DAS7"/>
<dbReference type="HOGENOM" id="CLU_3088661_0_0_1"/>
<gene>
    <name evidence="1" type="ORF">SCLCIDRAFT_1219119</name>
</gene>
<protein>
    <submittedName>
        <fullName evidence="1">Uncharacterized protein</fullName>
    </submittedName>
</protein>